<dbReference type="Pfam" id="PF04472">
    <property type="entry name" value="SepF"/>
    <property type="match status" value="1"/>
</dbReference>
<evidence type="ECO:0000256" key="4">
    <source>
        <dbReference type="ARBA" id="ARBA00044936"/>
    </source>
</evidence>
<keyword evidence="1 5" id="KW-0132">Cell division</keyword>
<comment type="caution">
    <text evidence="7">The sequence shown here is derived from an EMBL/GenBank/DDBJ whole genome shotgun (WGS) entry which is preliminary data.</text>
</comment>
<keyword evidence="8" id="KW-1185">Reference proteome</keyword>
<reference evidence="8" key="1">
    <citation type="journal article" date="2019" name="Int. J. Syst. Evol. Microbiol.">
        <title>The Global Catalogue of Microorganisms (GCM) 10K type strain sequencing project: providing services to taxonomists for standard genome sequencing and annotation.</title>
        <authorList>
            <consortium name="The Broad Institute Genomics Platform"/>
            <consortium name="The Broad Institute Genome Sequencing Center for Infectious Disease"/>
            <person name="Wu L."/>
            <person name="Ma J."/>
        </authorList>
    </citation>
    <scope>NUCLEOTIDE SEQUENCE [LARGE SCALE GENOMIC DNA]</scope>
    <source>
        <strain evidence="8">CCM 8951</strain>
    </source>
</reference>
<dbReference type="EMBL" id="JBHTOF010000027">
    <property type="protein sequence ID" value="MFD1465238.1"/>
    <property type="molecule type" value="Genomic_DNA"/>
</dbReference>
<feature type="region of interest" description="Disordered" evidence="6">
    <location>
        <begin position="12"/>
        <end position="52"/>
    </location>
</feature>
<dbReference type="GO" id="GO:0051301">
    <property type="term" value="P:cell division"/>
    <property type="evidence" value="ECO:0007669"/>
    <property type="project" value="UniProtKB-KW"/>
</dbReference>
<gene>
    <name evidence="5" type="primary">sepF</name>
    <name evidence="7" type="ORF">ACFQ4L_03930</name>
</gene>
<comment type="subunit">
    <text evidence="5">Homodimer. Interacts with FtsZ.</text>
</comment>
<proteinExistence type="inferred from homology"/>
<evidence type="ECO:0000313" key="8">
    <source>
        <dbReference type="Proteomes" id="UP001597244"/>
    </source>
</evidence>
<evidence type="ECO:0000256" key="3">
    <source>
        <dbReference type="ARBA" id="ARBA00023306"/>
    </source>
</evidence>
<dbReference type="InterPro" id="IPR023052">
    <property type="entry name" value="Cell_div_SepF"/>
</dbReference>
<sequence>MAFEKLSRFFGMTEDDEDEDYETENQQDEQSTITSGAADQATNNVGNVVPMNNSNRSLARKIVISEPRIYADAKEIATNLLNNQATIVNFSQMDDQQSRRVIDFLTGTVFAIKGEIQRVGDKIFLCTPAKFEIEGSISDVLQSDKDFN</sequence>
<feature type="compositionally biased region" description="Acidic residues" evidence="6">
    <location>
        <begin position="13"/>
        <end position="27"/>
    </location>
</feature>
<dbReference type="Gene3D" id="3.30.110.150">
    <property type="entry name" value="SepF-like protein"/>
    <property type="match status" value="1"/>
</dbReference>
<name>A0ABW4DN25_9LACO</name>
<dbReference type="Proteomes" id="UP001597244">
    <property type="component" value="Unassembled WGS sequence"/>
</dbReference>
<feature type="compositionally biased region" description="Polar residues" evidence="6">
    <location>
        <begin position="31"/>
        <end position="52"/>
    </location>
</feature>
<dbReference type="PANTHER" id="PTHR35798:SF1">
    <property type="entry name" value="CELL DIVISION PROTEIN SEPF"/>
    <property type="match status" value="1"/>
</dbReference>
<dbReference type="HAMAP" id="MF_01197">
    <property type="entry name" value="SepF"/>
    <property type="match status" value="1"/>
</dbReference>
<comment type="function">
    <text evidence="4 5">Cell division protein that is part of the divisome complex and is recruited early to the Z-ring. Probably stimulates Z-ring formation, perhaps through the cross-linking of FtsZ protofilaments. Its function overlaps with FtsA.</text>
</comment>
<evidence type="ECO:0000256" key="5">
    <source>
        <dbReference type="HAMAP-Rule" id="MF_01197"/>
    </source>
</evidence>
<keyword evidence="2 5" id="KW-0717">Septation</keyword>
<keyword evidence="5" id="KW-0963">Cytoplasm</keyword>
<comment type="similarity">
    <text evidence="5">Belongs to the SepF family.</text>
</comment>
<dbReference type="InterPro" id="IPR038594">
    <property type="entry name" value="SepF-like_sf"/>
</dbReference>
<dbReference type="InterPro" id="IPR007561">
    <property type="entry name" value="Cell_div_SepF/SepF-rel"/>
</dbReference>
<organism evidence="7 8">
    <name type="scientific">Lapidilactobacillus mulanensis</name>
    <dbReference type="NCBI Taxonomy" id="2485999"/>
    <lineage>
        <taxon>Bacteria</taxon>
        <taxon>Bacillati</taxon>
        <taxon>Bacillota</taxon>
        <taxon>Bacilli</taxon>
        <taxon>Lactobacillales</taxon>
        <taxon>Lactobacillaceae</taxon>
        <taxon>Lapidilactobacillus</taxon>
    </lineage>
</organism>
<dbReference type="PANTHER" id="PTHR35798">
    <property type="entry name" value="CELL DIVISION PROTEIN SEPF"/>
    <property type="match status" value="1"/>
</dbReference>
<evidence type="ECO:0000256" key="6">
    <source>
        <dbReference type="SAM" id="MobiDB-lite"/>
    </source>
</evidence>
<evidence type="ECO:0000313" key="7">
    <source>
        <dbReference type="EMBL" id="MFD1465238.1"/>
    </source>
</evidence>
<comment type="subcellular location">
    <subcellularLocation>
        <location evidence="5">Cytoplasm</location>
    </subcellularLocation>
    <text evidence="5">Localizes to the division site, in a FtsZ-dependent manner.</text>
</comment>
<protein>
    <recommendedName>
        <fullName evidence="5">Cell division protein SepF</fullName>
    </recommendedName>
</protein>
<evidence type="ECO:0000256" key="2">
    <source>
        <dbReference type="ARBA" id="ARBA00023210"/>
    </source>
</evidence>
<evidence type="ECO:0000256" key="1">
    <source>
        <dbReference type="ARBA" id="ARBA00022618"/>
    </source>
</evidence>
<dbReference type="RefSeq" id="WP_125578211.1">
    <property type="nucleotide sequence ID" value="NZ_JBHTOF010000027.1"/>
</dbReference>
<accession>A0ABW4DN25</accession>
<keyword evidence="3 5" id="KW-0131">Cell cycle</keyword>